<evidence type="ECO:0000313" key="3">
    <source>
        <dbReference type="Proteomes" id="UP000324832"/>
    </source>
</evidence>
<protein>
    <submittedName>
        <fullName evidence="2">Uncharacterized protein</fullName>
    </submittedName>
</protein>
<accession>A0A5E4QT06</accession>
<feature type="compositionally biased region" description="Gly residues" evidence="1">
    <location>
        <begin position="71"/>
        <end position="91"/>
    </location>
</feature>
<gene>
    <name evidence="2" type="ORF">LSINAPIS_LOCUS11630</name>
</gene>
<evidence type="ECO:0000256" key="1">
    <source>
        <dbReference type="SAM" id="MobiDB-lite"/>
    </source>
</evidence>
<feature type="compositionally biased region" description="Basic residues" evidence="1">
    <location>
        <begin position="58"/>
        <end position="68"/>
    </location>
</feature>
<sequence length="113" mass="11443">MQGVAISAYQVILMVGMPAVPLDLRGQMGRDGVQVREVRAQDSGDERVPVGATSQAARVRRVPARGRRGGGDPGRTGGAGRAAGVGLGQGGARPRAHGHEGEHQSTGEIGVAG</sequence>
<keyword evidence="3" id="KW-1185">Reference proteome</keyword>
<dbReference type="AlphaFoldDB" id="A0A5E4QT06"/>
<dbReference type="EMBL" id="FZQP02005199">
    <property type="protein sequence ID" value="VVD01143.1"/>
    <property type="molecule type" value="Genomic_DNA"/>
</dbReference>
<name>A0A5E4QT06_9NEOP</name>
<reference evidence="2 3" key="1">
    <citation type="submission" date="2017-07" db="EMBL/GenBank/DDBJ databases">
        <authorList>
            <person name="Talla V."/>
            <person name="Backstrom N."/>
        </authorList>
    </citation>
    <scope>NUCLEOTIDE SEQUENCE [LARGE SCALE GENOMIC DNA]</scope>
</reference>
<organism evidence="2 3">
    <name type="scientific">Leptidea sinapis</name>
    <dbReference type="NCBI Taxonomy" id="189913"/>
    <lineage>
        <taxon>Eukaryota</taxon>
        <taxon>Metazoa</taxon>
        <taxon>Ecdysozoa</taxon>
        <taxon>Arthropoda</taxon>
        <taxon>Hexapoda</taxon>
        <taxon>Insecta</taxon>
        <taxon>Pterygota</taxon>
        <taxon>Neoptera</taxon>
        <taxon>Endopterygota</taxon>
        <taxon>Lepidoptera</taxon>
        <taxon>Glossata</taxon>
        <taxon>Ditrysia</taxon>
        <taxon>Papilionoidea</taxon>
        <taxon>Pieridae</taxon>
        <taxon>Dismorphiinae</taxon>
        <taxon>Leptidea</taxon>
    </lineage>
</organism>
<evidence type="ECO:0000313" key="2">
    <source>
        <dbReference type="EMBL" id="VVD01143.1"/>
    </source>
</evidence>
<feature type="compositionally biased region" description="Basic and acidic residues" evidence="1">
    <location>
        <begin position="39"/>
        <end position="48"/>
    </location>
</feature>
<proteinExistence type="predicted"/>
<dbReference type="Proteomes" id="UP000324832">
    <property type="component" value="Unassembled WGS sequence"/>
</dbReference>
<feature type="region of interest" description="Disordered" evidence="1">
    <location>
        <begin position="39"/>
        <end position="113"/>
    </location>
</feature>